<protein>
    <submittedName>
        <fullName evidence="4">TPR repeat protein</fullName>
    </submittedName>
</protein>
<dbReference type="PANTHER" id="PTHR44943">
    <property type="entry name" value="CELLULOSE SYNTHASE OPERON PROTEIN C"/>
    <property type="match status" value="1"/>
</dbReference>
<dbReference type="SUPFAM" id="SSF48452">
    <property type="entry name" value="TPR-like"/>
    <property type="match status" value="1"/>
</dbReference>
<dbReference type="STRING" id="1304284.L21TH_2566"/>
<comment type="caution">
    <text evidence="4">The sequence shown here is derived from an EMBL/GenBank/DDBJ whole genome shotgun (WGS) entry which is preliminary data.</text>
</comment>
<dbReference type="PROSITE" id="PS50005">
    <property type="entry name" value="TPR"/>
    <property type="match status" value="3"/>
</dbReference>
<reference evidence="4 5" key="1">
    <citation type="journal article" date="2015" name="Geomicrobiol. J.">
        <title>Caldisalinibacter kiritimatiensis gen. nov., sp. nov., a moderately thermohalophilic thiosulfate-reducing bacterium from a hypersaline microbial mat.</title>
        <authorList>
            <person name="Ben Hania W."/>
            <person name="Joseph M."/>
            <person name="Fiebig A."/>
            <person name="Bunk B."/>
            <person name="Klenk H.-P."/>
            <person name="Fardeau M.-L."/>
            <person name="Spring S."/>
        </authorList>
    </citation>
    <scope>NUCLEOTIDE SEQUENCE [LARGE SCALE GENOMIC DNA]</scope>
    <source>
        <strain evidence="4 5">L21-TH-D2</strain>
    </source>
</reference>
<dbReference type="InterPro" id="IPR019734">
    <property type="entry name" value="TPR_rpt"/>
</dbReference>
<dbReference type="Gene3D" id="1.25.40.10">
    <property type="entry name" value="Tetratricopeptide repeat domain"/>
    <property type="match status" value="2"/>
</dbReference>
<keyword evidence="1" id="KW-0677">Repeat</keyword>
<dbReference type="AlphaFoldDB" id="R1CL26"/>
<evidence type="ECO:0000256" key="3">
    <source>
        <dbReference type="PROSITE-ProRule" id="PRU00339"/>
    </source>
</evidence>
<dbReference type="Pfam" id="PF13181">
    <property type="entry name" value="TPR_8"/>
    <property type="match status" value="1"/>
</dbReference>
<keyword evidence="2 3" id="KW-0802">TPR repeat</keyword>
<evidence type="ECO:0000313" key="5">
    <source>
        <dbReference type="Proteomes" id="UP000013378"/>
    </source>
</evidence>
<accession>R1CL26</accession>
<feature type="repeat" description="TPR" evidence="3">
    <location>
        <begin position="261"/>
        <end position="294"/>
    </location>
</feature>
<dbReference type="OrthoDB" id="358807at2"/>
<dbReference type="InterPro" id="IPR011990">
    <property type="entry name" value="TPR-like_helical_dom_sf"/>
</dbReference>
<dbReference type="eggNOG" id="COG0457">
    <property type="taxonomic scope" value="Bacteria"/>
</dbReference>
<feature type="repeat" description="TPR" evidence="3">
    <location>
        <begin position="329"/>
        <end position="362"/>
    </location>
</feature>
<dbReference type="EMBL" id="ARZA01000275">
    <property type="protein sequence ID" value="EOC99410.1"/>
    <property type="molecule type" value="Genomic_DNA"/>
</dbReference>
<sequence>MIKSVEEFFKQKTDNLTFVNLKEEANVVINGYTIQSSIPMPIIMSDLVNEIKGFTAQEELRISTFIDGMIYVLGVDPKFKYADHYKEILYNYNNNIEDYILYKGHVFIEQNKLDDGMIYFRALVKVNPRNVKGLFNYACTLEQKANEFYKNNHFKVGVKFIRQATAYLEDILEVDSDFSLAYYKLGFHYQALKQFKKCQIVWERFIELDKDENRVQEIKENLTKIQDDVTYEEGYNEILRGNPKEGLSKLLTLRERYSDWWNLLFMTGLAYRQLGRFAEAKREFEKVLAIKPNQVDSLNEIGLCLANLGEFEKAVEKFTKAIELRPMDYEIRCNRGMTYLQLGDIEKAIEDIEFAYEQNPADEITISCKRQIDKLRSMS</sequence>
<feature type="repeat" description="TPR" evidence="3">
    <location>
        <begin position="295"/>
        <end position="328"/>
    </location>
</feature>
<name>R1CL26_9FIRM</name>
<dbReference type="PROSITE" id="PS50293">
    <property type="entry name" value="TPR_REGION"/>
    <property type="match status" value="1"/>
</dbReference>
<dbReference type="SMART" id="SM00028">
    <property type="entry name" value="TPR"/>
    <property type="match status" value="5"/>
</dbReference>
<dbReference type="Proteomes" id="UP000013378">
    <property type="component" value="Unassembled WGS sequence"/>
</dbReference>
<evidence type="ECO:0000313" key="4">
    <source>
        <dbReference type="EMBL" id="EOC99410.1"/>
    </source>
</evidence>
<evidence type="ECO:0000256" key="1">
    <source>
        <dbReference type="ARBA" id="ARBA00022737"/>
    </source>
</evidence>
<dbReference type="RefSeq" id="WP_006317235.1">
    <property type="nucleotide sequence ID" value="NZ_ARZA01000275.1"/>
</dbReference>
<keyword evidence="5" id="KW-1185">Reference proteome</keyword>
<dbReference type="Pfam" id="PF13432">
    <property type="entry name" value="TPR_16"/>
    <property type="match status" value="1"/>
</dbReference>
<organism evidence="4 5">
    <name type="scientific">Caldisalinibacter kiritimatiensis</name>
    <dbReference type="NCBI Taxonomy" id="1304284"/>
    <lineage>
        <taxon>Bacteria</taxon>
        <taxon>Bacillati</taxon>
        <taxon>Bacillota</taxon>
        <taxon>Tissierellia</taxon>
        <taxon>Tissierellales</taxon>
        <taxon>Thermohalobacteraceae</taxon>
        <taxon>Caldisalinibacter</taxon>
    </lineage>
</organism>
<proteinExistence type="predicted"/>
<dbReference type="PANTHER" id="PTHR44943:SF8">
    <property type="entry name" value="TPR REPEAT-CONTAINING PROTEIN MJ0263"/>
    <property type="match status" value="1"/>
</dbReference>
<evidence type="ECO:0000256" key="2">
    <source>
        <dbReference type="ARBA" id="ARBA00022803"/>
    </source>
</evidence>
<gene>
    <name evidence="4" type="ORF">L21TH_2566</name>
</gene>
<dbReference type="InterPro" id="IPR051685">
    <property type="entry name" value="Ycf3/AcsC/BcsC/TPR_MFPF"/>
</dbReference>